<dbReference type="Proteomes" id="UP000326912">
    <property type="component" value="Unassembled WGS sequence"/>
</dbReference>
<evidence type="ECO:0000313" key="2">
    <source>
        <dbReference type="EMBL" id="GER89759.1"/>
    </source>
</evidence>
<proteinExistence type="predicted"/>
<dbReference type="AlphaFoldDB" id="A0A5J4KUK8"/>
<evidence type="ECO:0000313" key="3">
    <source>
        <dbReference type="Proteomes" id="UP000326912"/>
    </source>
</evidence>
<reference evidence="2 3" key="1">
    <citation type="submission" date="2019-10" db="EMBL/GenBank/DDBJ databases">
        <title>Dictyobacter vulcani sp. nov., within the class Ktedonobacteria, isolated from soil of volcanic Mt. Zao.</title>
        <authorList>
            <person name="Zheng Y."/>
            <person name="Wang C.M."/>
            <person name="Sakai Y."/>
            <person name="Abe K."/>
            <person name="Yokota A."/>
            <person name="Yabe S."/>
        </authorList>
    </citation>
    <scope>NUCLEOTIDE SEQUENCE [LARGE SCALE GENOMIC DNA]</scope>
    <source>
        <strain evidence="2 3">W12</strain>
    </source>
</reference>
<feature type="region of interest" description="Disordered" evidence="1">
    <location>
        <begin position="208"/>
        <end position="276"/>
    </location>
</feature>
<keyword evidence="3" id="KW-1185">Reference proteome</keyword>
<accession>A0A5J4KUK8</accession>
<dbReference type="RefSeq" id="WP_151757606.1">
    <property type="nucleotide sequence ID" value="NZ_BKZW01000002.1"/>
</dbReference>
<protein>
    <submittedName>
        <fullName evidence="2">Uncharacterized protein</fullName>
    </submittedName>
</protein>
<dbReference type="EMBL" id="BKZW01000002">
    <property type="protein sequence ID" value="GER89759.1"/>
    <property type="molecule type" value="Genomic_DNA"/>
</dbReference>
<feature type="compositionally biased region" description="Basic and acidic residues" evidence="1">
    <location>
        <begin position="260"/>
        <end position="271"/>
    </location>
</feature>
<feature type="compositionally biased region" description="Polar residues" evidence="1">
    <location>
        <begin position="238"/>
        <end position="259"/>
    </location>
</feature>
<organism evidence="2 3">
    <name type="scientific">Dictyobacter vulcani</name>
    <dbReference type="NCBI Taxonomy" id="2607529"/>
    <lineage>
        <taxon>Bacteria</taxon>
        <taxon>Bacillati</taxon>
        <taxon>Chloroflexota</taxon>
        <taxon>Ktedonobacteria</taxon>
        <taxon>Ktedonobacterales</taxon>
        <taxon>Dictyobacteraceae</taxon>
        <taxon>Dictyobacter</taxon>
    </lineage>
</organism>
<evidence type="ECO:0000256" key="1">
    <source>
        <dbReference type="SAM" id="MobiDB-lite"/>
    </source>
</evidence>
<feature type="compositionally biased region" description="Polar residues" evidence="1">
    <location>
        <begin position="210"/>
        <end position="229"/>
    </location>
</feature>
<sequence length="337" mass="38089">MHSSNELKTVLPNASEEIFDIIRAIVEIGRQHNEEAKIAPLLKILPSKLGLDSNNTIWTSADVEEALTRFKNAYKLLLQVPNKLRNVVTIQIGQEFGLTELSNNEQHIFEAIKKWRKERVGAILSTHVTQTTDSFTLIKLLDDTPTYNNFEQIFLNTLPIKWGLPIFEEWQSISMSQIYIDKLHRTIVNIENKADSLPQAKTTLLPAQGASISSKEQDINGKSSMSPLKTQLDIPNRALNSPNTISTRAPQPFLQGNKNSDAEQKQTRASDHPLLSSEVDQKRTVDDNRIVPHFSPSVNTSTSTDIAFASIKNIFNSLSLREQHLLWKKLVEEYDPQ</sequence>
<gene>
    <name evidence="2" type="ORF">KDW_39210</name>
</gene>
<comment type="caution">
    <text evidence="2">The sequence shown here is derived from an EMBL/GenBank/DDBJ whole genome shotgun (WGS) entry which is preliminary data.</text>
</comment>
<name>A0A5J4KUK8_9CHLR</name>